<reference evidence="10" key="3">
    <citation type="submission" date="2025-09" db="UniProtKB">
        <authorList>
            <consortium name="Ensembl"/>
        </authorList>
    </citation>
    <scope>IDENTIFICATION</scope>
</reference>
<reference evidence="10" key="2">
    <citation type="submission" date="2025-08" db="UniProtKB">
        <authorList>
            <consortium name="Ensembl"/>
        </authorList>
    </citation>
    <scope>IDENTIFICATION</scope>
</reference>
<evidence type="ECO:0000256" key="6">
    <source>
        <dbReference type="ARBA" id="ARBA00023274"/>
    </source>
</evidence>
<dbReference type="AlphaFoldDB" id="A0A8V5GHY5"/>
<dbReference type="Pfam" id="PF18699">
    <property type="entry name" value="MRPL52"/>
    <property type="match status" value="1"/>
</dbReference>
<evidence type="ECO:0000256" key="4">
    <source>
        <dbReference type="ARBA" id="ARBA00022980"/>
    </source>
</evidence>
<evidence type="ECO:0000256" key="9">
    <source>
        <dbReference type="SAM" id="MobiDB-lite"/>
    </source>
</evidence>
<evidence type="ECO:0000256" key="1">
    <source>
        <dbReference type="ARBA" id="ARBA00004173"/>
    </source>
</evidence>
<evidence type="ECO:0000256" key="3">
    <source>
        <dbReference type="ARBA" id="ARBA00022946"/>
    </source>
</evidence>
<comment type="similarity">
    <text evidence="2">Belongs to the mitochondrion-specific ribosomal protein mL52 family.</text>
</comment>
<evidence type="ECO:0000256" key="2">
    <source>
        <dbReference type="ARBA" id="ARBA00007232"/>
    </source>
</evidence>
<dbReference type="GO" id="GO:0005762">
    <property type="term" value="C:mitochondrial large ribosomal subunit"/>
    <property type="evidence" value="ECO:0007669"/>
    <property type="project" value="InterPro"/>
</dbReference>
<accession>A0A8V5GHY5</accession>
<keyword evidence="3" id="KW-0809">Transit peptide</keyword>
<feature type="compositionally biased region" description="Pro residues" evidence="9">
    <location>
        <begin position="10"/>
        <end position="20"/>
    </location>
</feature>
<keyword evidence="11" id="KW-1185">Reference proteome</keyword>
<comment type="subcellular location">
    <subcellularLocation>
        <location evidence="1">Mitochondrion</location>
    </subcellularLocation>
</comment>
<dbReference type="PANTHER" id="PTHR34090:SF1">
    <property type="entry name" value="LARGE RIBOSOMAL SUBUNIT PROTEIN ML52"/>
    <property type="match status" value="1"/>
</dbReference>
<dbReference type="GO" id="GO:0003735">
    <property type="term" value="F:structural constituent of ribosome"/>
    <property type="evidence" value="ECO:0007669"/>
    <property type="project" value="InterPro"/>
</dbReference>
<evidence type="ECO:0000256" key="5">
    <source>
        <dbReference type="ARBA" id="ARBA00023128"/>
    </source>
</evidence>
<evidence type="ECO:0000256" key="7">
    <source>
        <dbReference type="ARBA" id="ARBA00035181"/>
    </source>
</evidence>
<sequence>MGGGGVASLTPPPPLAPPPAERQARGLRPLPPRPQRIGEWRVTQGWAPSTAGYGPLRDLPDWSFVDGRPAPLWKGQQRRLQENEALARRAVKLSQALDGAIQRGGGSKEGSGPPPLKPKGAQRKPV</sequence>
<evidence type="ECO:0000313" key="11">
    <source>
        <dbReference type="Proteomes" id="UP000694405"/>
    </source>
</evidence>
<feature type="region of interest" description="Disordered" evidence="9">
    <location>
        <begin position="95"/>
        <end position="126"/>
    </location>
</feature>
<dbReference type="Ensembl" id="ENSMUNT00000031527.1">
    <property type="protein sequence ID" value="ENSMUNP00000028832.1"/>
    <property type="gene ID" value="ENSMUNG00000020422.1"/>
</dbReference>
<proteinExistence type="inferred from homology"/>
<organism evidence="10 11">
    <name type="scientific">Melopsittacus undulatus</name>
    <name type="common">Budgerigar</name>
    <name type="synonym">Psittacus undulatus</name>
    <dbReference type="NCBI Taxonomy" id="13146"/>
    <lineage>
        <taxon>Eukaryota</taxon>
        <taxon>Metazoa</taxon>
        <taxon>Chordata</taxon>
        <taxon>Craniata</taxon>
        <taxon>Vertebrata</taxon>
        <taxon>Euteleostomi</taxon>
        <taxon>Archelosauria</taxon>
        <taxon>Archosauria</taxon>
        <taxon>Dinosauria</taxon>
        <taxon>Saurischia</taxon>
        <taxon>Theropoda</taxon>
        <taxon>Coelurosauria</taxon>
        <taxon>Aves</taxon>
        <taxon>Neognathae</taxon>
        <taxon>Neoaves</taxon>
        <taxon>Telluraves</taxon>
        <taxon>Australaves</taxon>
        <taxon>Psittaciformes</taxon>
        <taxon>Psittaculidae</taxon>
        <taxon>Melopsittacus</taxon>
    </lineage>
</organism>
<keyword evidence="6" id="KW-0687">Ribonucleoprotein</keyword>
<name>A0A8V5GHY5_MELUD</name>
<evidence type="ECO:0000256" key="8">
    <source>
        <dbReference type="ARBA" id="ARBA00035425"/>
    </source>
</evidence>
<feature type="region of interest" description="Disordered" evidence="9">
    <location>
        <begin position="1"/>
        <end position="61"/>
    </location>
</feature>
<keyword evidence="5" id="KW-0496">Mitochondrion</keyword>
<dbReference type="PANTHER" id="PTHR34090">
    <property type="entry name" value="39S RIBOSOMAL PROTEIN L52, MITOCHONDRIAL"/>
    <property type="match status" value="1"/>
</dbReference>
<gene>
    <name evidence="10" type="primary">MRPL52</name>
</gene>
<dbReference type="Proteomes" id="UP000694405">
    <property type="component" value="Chromosome 30"/>
</dbReference>
<reference evidence="10" key="1">
    <citation type="submission" date="2020-03" db="EMBL/GenBank/DDBJ databases">
        <title>Melopsittacus undulatus (budgerigar) genome, bMelUnd1, maternal haplotype with Z.</title>
        <authorList>
            <person name="Gedman G."/>
            <person name="Mountcastle J."/>
            <person name="Haase B."/>
            <person name="Formenti G."/>
            <person name="Wright T."/>
            <person name="Apodaca J."/>
            <person name="Pelan S."/>
            <person name="Chow W."/>
            <person name="Rhie A."/>
            <person name="Howe K."/>
            <person name="Fedrigo O."/>
            <person name="Jarvis E.D."/>
        </authorList>
    </citation>
    <scope>NUCLEOTIDE SEQUENCE [LARGE SCALE GENOMIC DNA]</scope>
</reference>
<evidence type="ECO:0000313" key="10">
    <source>
        <dbReference type="Ensembl" id="ENSMUNP00000028832.1"/>
    </source>
</evidence>
<protein>
    <recommendedName>
        <fullName evidence="7">Large ribosomal subunit protein mL52</fullName>
    </recommendedName>
    <alternativeName>
        <fullName evidence="8">39S ribosomal protein L52, mitochondrial</fullName>
    </alternativeName>
</protein>
<dbReference type="GO" id="GO:0032543">
    <property type="term" value="P:mitochondrial translation"/>
    <property type="evidence" value="ECO:0007669"/>
    <property type="project" value="InterPro"/>
</dbReference>
<dbReference type="InterPro" id="IPR034596">
    <property type="entry name" value="Ribosomal_mL52"/>
</dbReference>
<keyword evidence="4" id="KW-0689">Ribosomal protein</keyword>